<evidence type="ECO:0000313" key="11">
    <source>
        <dbReference type="Proteomes" id="UP000298138"/>
    </source>
</evidence>
<name>A0A4S2MY27_9PEZI</name>
<comment type="subunit">
    <text evidence="9">Component of the mitochondrial contact site and cristae organizing system (MICOS) complex.</text>
</comment>
<evidence type="ECO:0000256" key="8">
    <source>
        <dbReference type="ARBA" id="ARBA00023136"/>
    </source>
</evidence>
<reference evidence="10 11" key="1">
    <citation type="submission" date="2019-04" db="EMBL/GenBank/DDBJ databases">
        <title>Comparative genomics and transcriptomics to analyze fruiting body development in filamentous ascomycetes.</title>
        <authorList>
            <consortium name="DOE Joint Genome Institute"/>
            <person name="Lutkenhaus R."/>
            <person name="Traeger S."/>
            <person name="Breuer J."/>
            <person name="Kuo A."/>
            <person name="Lipzen A."/>
            <person name="Pangilinan J."/>
            <person name="Dilworth D."/>
            <person name="Sandor L."/>
            <person name="Poggeler S."/>
            <person name="Barry K."/>
            <person name="Grigoriev I.V."/>
            <person name="Nowrousian M."/>
        </authorList>
    </citation>
    <scope>NUCLEOTIDE SEQUENCE [LARGE SCALE GENOMIC DNA]</scope>
    <source>
        <strain evidence="10 11">CBS 389.68</strain>
    </source>
</reference>
<dbReference type="PANTHER" id="PTHR21304:SF0">
    <property type="entry name" value="MICOS COMPLEX SUBUNIT MIC10"/>
    <property type="match status" value="1"/>
</dbReference>
<dbReference type="InterPro" id="IPR007512">
    <property type="entry name" value="Mic10"/>
</dbReference>
<keyword evidence="7 9" id="KW-0496">Mitochondrion</keyword>
<dbReference type="GO" id="GO:0061617">
    <property type="term" value="C:MICOS complex"/>
    <property type="evidence" value="ECO:0007669"/>
    <property type="project" value="UniProtKB-UniRule"/>
</dbReference>
<keyword evidence="11" id="KW-1185">Reference proteome</keyword>
<dbReference type="FunCoup" id="A0A4S2MY27">
    <property type="interactions" value="78"/>
</dbReference>
<evidence type="ECO:0000256" key="9">
    <source>
        <dbReference type="RuleBase" id="RU363011"/>
    </source>
</evidence>
<feature type="non-terminal residue" evidence="10">
    <location>
        <position position="1"/>
    </location>
</feature>
<organism evidence="10 11">
    <name type="scientific">Ascodesmis nigricans</name>
    <dbReference type="NCBI Taxonomy" id="341454"/>
    <lineage>
        <taxon>Eukaryota</taxon>
        <taxon>Fungi</taxon>
        <taxon>Dikarya</taxon>
        <taxon>Ascomycota</taxon>
        <taxon>Pezizomycotina</taxon>
        <taxon>Pezizomycetes</taxon>
        <taxon>Pezizales</taxon>
        <taxon>Ascodesmidaceae</taxon>
        <taxon>Ascodesmis</taxon>
    </lineage>
</organism>
<keyword evidence="5 9" id="KW-0999">Mitochondrion inner membrane</keyword>
<evidence type="ECO:0000256" key="2">
    <source>
        <dbReference type="ARBA" id="ARBA00004434"/>
    </source>
</evidence>
<dbReference type="EMBL" id="ML220118">
    <property type="protein sequence ID" value="TGZ81648.1"/>
    <property type="molecule type" value="Genomic_DNA"/>
</dbReference>
<dbReference type="STRING" id="341454.A0A4S2MY27"/>
<keyword evidence="6 9" id="KW-1133">Transmembrane helix</keyword>
<evidence type="ECO:0000256" key="3">
    <source>
        <dbReference type="ARBA" id="ARBA00006792"/>
    </source>
</evidence>
<keyword evidence="4 9" id="KW-0812">Transmembrane</keyword>
<sequence length="72" mass="7785">VVKRPAGSEELLNEKWDQCLSNLVVKAALGAGFGIVFSVLLFKRRAWPATFGLGVGAGRGYAECDREFRNAA</sequence>
<evidence type="ECO:0000313" key="10">
    <source>
        <dbReference type="EMBL" id="TGZ81648.1"/>
    </source>
</evidence>
<evidence type="ECO:0000256" key="1">
    <source>
        <dbReference type="ARBA" id="ARBA00002689"/>
    </source>
</evidence>
<comment type="function">
    <text evidence="1 9">Component of the MICOS complex, a large protein complex of the mitochondrial inner membrane that plays crucial roles in the maintenance of crista junctions, inner membrane architecture, and formation of contact sites to the outer membrane.</text>
</comment>
<comment type="subcellular location">
    <subcellularLocation>
        <location evidence="2 9">Mitochondrion inner membrane</location>
        <topology evidence="2 9">Single-pass membrane protein</topology>
    </subcellularLocation>
</comment>
<evidence type="ECO:0000256" key="5">
    <source>
        <dbReference type="ARBA" id="ARBA00022792"/>
    </source>
</evidence>
<evidence type="ECO:0000256" key="4">
    <source>
        <dbReference type="ARBA" id="ARBA00022692"/>
    </source>
</evidence>
<dbReference type="AlphaFoldDB" id="A0A4S2MY27"/>
<keyword evidence="8 9" id="KW-0472">Membrane</keyword>
<protein>
    <recommendedName>
        <fullName evidence="9">MICOS complex subunit MIC10</fullName>
    </recommendedName>
</protein>
<dbReference type="Pfam" id="PF04418">
    <property type="entry name" value="DUF543"/>
    <property type="match status" value="1"/>
</dbReference>
<dbReference type="PANTHER" id="PTHR21304">
    <property type="entry name" value="MICOS COMPLEX SUBUNIT MIC10"/>
    <property type="match status" value="1"/>
</dbReference>
<evidence type="ECO:0000256" key="7">
    <source>
        <dbReference type="ARBA" id="ARBA00023128"/>
    </source>
</evidence>
<proteinExistence type="inferred from homology"/>
<gene>
    <name evidence="10" type="ORF">EX30DRAFT_286629</name>
</gene>
<evidence type="ECO:0000256" key="6">
    <source>
        <dbReference type="ARBA" id="ARBA00022989"/>
    </source>
</evidence>
<dbReference type="OrthoDB" id="1916310at2759"/>
<feature type="non-terminal residue" evidence="10">
    <location>
        <position position="72"/>
    </location>
</feature>
<dbReference type="InParanoid" id="A0A4S2MY27"/>
<comment type="similarity">
    <text evidence="3 9">Belongs to the MICOS complex subunit Mic10 family.</text>
</comment>
<feature type="transmembrane region" description="Helical" evidence="9">
    <location>
        <begin position="20"/>
        <end position="42"/>
    </location>
</feature>
<accession>A0A4S2MY27</accession>
<dbReference type="Proteomes" id="UP000298138">
    <property type="component" value="Unassembled WGS sequence"/>
</dbReference>